<dbReference type="Proteomes" id="UP001185012">
    <property type="component" value="Unassembled WGS sequence"/>
</dbReference>
<protein>
    <recommendedName>
        <fullName evidence="3 5">acylphosphatase</fullName>
        <ecNumber evidence="2 5">3.6.1.7</ecNumber>
    </recommendedName>
</protein>
<evidence type="ECO:0000259" key="7">
    <source>
        <dbReference type="PROSITE" id="PS51160"/>
    </source>
</evidence>
<comment type="similarity">
    <text evidence="1 6">Belongs to the acylphosphatase family.</text>
</comment>
<evidence type="ECO:0000256" key="1">
    <source>
        <dbReference type="ARBA" id="ARBA00005614"/>
    </source>
</evidence>
<feature type="domain" description="Acylphosphatase-like" evidence="7">
    <location>
        <begin position="3"/>
        <end position="90"/>
    </location>
</feature>
<dbReference type="InterPro" id="IPR036046">
    <property type="entry name" value="Acylphosphatase-like_dom_sf"/>
</dbReference>
<evidence type="ECO:0000256" key="3">
    <source>
        <dbReference type="ARBA" id="ARBA00015991"/>
    </source>
</evidence>
<dbReference type="InterPro" id="IPR001792">
    <property type="entry name" value="Acylphosphatase-like_dom"/>
</dbReference>
<keyword evidence="5 8" id="KW-0378">Hydrolase</keyword>
<feature type="active site" evidence="5">
    <location>
        <position position="36"/>
    </location>
</feature>
<dbReference type="RefSeq" id="WP_309861713.1">
    <property type="nucleotide sequence ID" value="NZ_JAVDQG010000001.1"/>
</dbReference>
<evidence type="ECO:0000256" key="6">
    <source>
        <dbReference type="RuleBase" id="RU004168"/>
    </source>
</evidence>
<dbReference type="EMBL" id="JAVDQG010000001">
    <property type="protein sequence ID" value="MDR6224407.1"/>
    <property type="molecule type" value="Genomic_DNA"/>
</dbReference>
<evidence type="ECO:0000256" key="5">
    <source>
        <dbReference type="PROSITE-ProRule" id="PRU00520"/>
    </source>
</evidence>
<dbReference type="GO" id="GO:0003998">
    <property type="term" value="F:acylphosphatase activity"/>
    <property type="evidence" value="ECO:0007669"/>
    <property type="project" value="UniProtKB-EC"/>
</dbReference>
<dbReference type="NCBIfam" id="NF010995">
    <property type="entry name" value="PRK14420.1"/>
    <property type="match status" value="1"/>
</dbReference>
<evidence type="ECO:0000256" key="4">
    <source>
        <dbReference type="ARBA" id="ARBA00047645"/>
    </source>
</evidence>
<dbReference type="NCBIfam" id="NF011017">
    <property type="entry name" value="PRK14445.1"/>
    <property type="match status" value="1"/>
</dbReference>
<comment type="catalytic activity">
    <reaction evidence="4 5">
        <text>an acyl phosphate + H2O = a carboxylate + phosphate + H(+)</text>
        <dbReference type="Rhea" id="RHEA:14965"/>
        <dbReference type="ChEBI" id="CHEBI:15377"/>
        <dbReference type="ChEBI" id="CHEBI:15378"/>
        <dbReference type="ChEBI" id="CHEBI:29067"/>
        <dbReference type="ChEBI" id="CHEBI:43474"/>
        <dbReference type="ChEBI" id="CHEBI:59918"/>
        <dbReference type="EC" id="3.6.1.7"/>
    </reaction>
</comment>
<dbReference type="PROSITE" id="PS51160">
    <property type="entry name" value="ACYLPHOSPHATASE_3"/>
    <property type="match status" value="1"/>
</dbReference>
<sequence>MKRIHLVIHGRVQGVGFRFFVQQMAAEYDVKGWVRNRDDGSVELEAQADENRLSRFTEAVKQGPRFSKVTDWEIREKNPDSSLRSFHVRYE</sequence>
<dbReference type="InterPro" id="IPR020456">
    <property type="entry name" value="Acylphosphatase"/>
</dbReference>
<reference evidence="8 9" key="1">
    <citation type="submission" date="2023-07" db="EMBL/GenBank/DDBJ databases">
        <title>Genomic Encyclopedia of Type Strains, Phase IV (KMG-IV): sequencing the most valuable type-strain genomes for metagenomic binning, comparative biology and taxonomic classification.</title>
        <authorList>
            <person name="Goeker M."/>
        </authorList>
    </citation>
    <scope>NUCLEOTIDE SEQUENCE [LARGE SCALE GENOMIC DNA]</scope>
    <source>
        <strain evidence="8 9">DSM 45903</strain>
    </source>
</reference>
<keyword evidence="9" id="KW-1185">Reference proteome</keyword>
<comment type="caution">
    <text evidence="8">The sequence shown here is derived from an EMBL/GenBank/DDBJ whole genome shotgun (WGS) entry which is preliminary data.</text>
</comment>
<proteinExistence type="inferred from homology"/>
<organism evidence="8 9">
    <name type="scientific">Desmospora profundinema</name>
    <dbReference type="NCBI Taxonomy" id="1571184"/>
    <lineage>
        <taxon>Bacteria</taxon>
        <taxon>Bacillati</taxon>
        <taxon>Bacillota</taxon>
        <taxon>Bacilli</taxon>
        <taxon>Bacillales</taxon>
        <taxon>Thermoactinomycetaceae</taxon>
        <taxon>Desmospora</taxon>
    </lineage>
</organism>
<evidence type="ECO:0000313" key="8">
    <source>
        <dbReference type="EMBL" id="MDR6224407.1"/>
    </source>
</evidence>
<evidence type="ECO:0000313" key="9">
    <source>
        <dbReference type="Proteomes" id="UP001185012"/>
    </source>
</evidence>
<dbReference type="PANTHER" id="PTHR47268">
    <property type="entry name" value="ACYLPHOSPHATASE"/>
    <property type="match status" value="1"/>
</dbReference>
<dbReference type="Pfam" id="PF00708">
    <property type="entry name" value="Acylphosphatase"/>
    <property type="match status" value="1"/>
</dbReference>
<dbReference type="SUPFAM" id="SSF54975">
    <property type="entry name" value="Acylphosphatase/BLUF domain-like"/>
    <property type="match status" value="1"/>
</dbReference>
<evidence type="ECO:0000256" key="2">
    <source>
        <dbReference type="ARBA" id="ARBA00012150"/>
    </source>
</evidence>
<accession>A0ABU1IIN1</accession>
<dbReference type="PANTHER" id="PTHR47268:SF4">
    <property type="entry name" value="ACYLPHOSPHATASE"/>
    <property type="match status" value="1"/>
</dbReference>
<dbReference type="Gene3D" id="3.30.70.100">
    <property type="match status" value="1"/>
</dbReference>
<dbReference type="PROSITE" id="PS00150">
    <property type="entry name" value="ACYLPHOSPHATASE_1"/>
    <property type="match status" value="1"/>
</dbReference>
<name>A0ABU1IIN1_9BACL</name>
<gene>
    <name evidence="8" type="ORF">JOE21_000395</name>
</gene>
<dbReference type="EC" id="3.6.1.7" evidence="2 5"/>
<feature type="active site" evidence="5">
    <location>
        <position position="18"/>
    </location>
</feature>
<dbReference type="InterPro" id="IPR017968">
    <property type="entry name" value="Acylphosphatase_CS"/>
</dbReference>